<feature type="non-terminal residue" evidence="2">
    <location>
        <position position="80"/>
    </location>
</feature>
<name>A0ABS8V2L1_DATST</name>
<reference evidence="2 3" key="1">
    <citation type="journal article" date="2021" name="BMC Genomics">
        <title>Datura genome reveals duplications of psychoactive alkaloid biosynthetic genes and high mutation rate following tissue culture.</title>
        <authorList>
            <person name="Rajewski A."/>
            <person name="Carter-House D."/>
            <person name="Stajich J."/>
            <person name="Litt A."/>
        </authorList>
    </citation>
    <scope>NUCLEOTIDE SEQUENCE [LARGE SCALE GENOMIC DNA]</scope>
    <source>
        <strain evidence="2">AR-01</strain>
    </source>
</reference>
<organism evidence="2 3">
    <name type="scientific">Datura stramonium</name>
    <name type="common">Jimsonweed</name>
    <name type="synonym">Common thornapple</name>
    <dbReference type="NCBI Taxonomy" id="4076"/>
    <lineage>
        <taxon>Eukaryota</taxon>
        <taxon>Viridiplantae</taxon>
        <taxon>Streptophyta</taxon>
        <taxon>Embryophyta</taxon>
        <taxon>Tracheophyta</taxon>
        <taxon>Spermatophyta</taxon>
        <taxon>Magnoliopsida</taxon>
        <taxon>eudicotyledons</taxon>
        <taxon>Gunneridae</taxon>
        <taxon>Pentapetalae</taxon>
        <taxon>asterids</taxon>
        <taxon>lamiids</taxon>
        <taxon>Solanales</taxon>
        <taxon>Solanaceae</taxon>
        <taxon>Solanoideae</taxon>
        <taxon>Datureae</taxon>
        <taxon>Datura</taxon>
    </lineage>
</organism>
<dbReference type="EMBL" id="JACEIK010003107">
    <property type="protein sequence ID" value="MCD9640335.1"/>
    <property type="molecule type" value="Genomic_DNA"/>
</dbReference>
<gene>
    <name evidence="2" type="ORF">HAX54_025611</name>
</gene>
<sequence length="80" mass="9268">MGTTLASQIWLVIYRSKSSLQLSQYSVIPADYLRRIIIESPGSEVVPEYYYIMSMHGCIMLLMIMTVTITYPLMLLCRRN</sequence>
<keyword evidence="1" id="KW-0472">Membrane</keyword>
<feature type="transmembrane region" description="Helical" evidence="1">
    <location>
        <begin position="49"/>
        <end position="76"/>
    </location>
</feature>
<dbReference type="Proteomes" id="UP000823775">
    <property type="component" value="Unassembled WGS sequence"/>
</dbReference>
<protein>
    <submittedName>
        <fullName evidence="2">Uncharacterized protein</fullName>
    </submittedName>
</protein>
<evidence type="ECO:0000313" key="3">
    <source>
        <dbReference type="Proteomes" id="UP000823775"/>
    </source>
</evidence>
<comment type="caution">
    <text evidence="2">The sequence shown here is derived from an EMBL/GenBank/DDBJ whole genome shotgun (WGS) entry which is preliminary data.</text>
</comment>
<keyword evidence="1" id="KW-1133">Transmembrane helix</keyword>
<evidence type="ECO:0000313" key="2">
    <source>
        <dbReference type="EMBL" id="MCD9640335.1"/>
    </source>
</evidence>
<proteinExistence type="predicted"/>
<accession>A0ABS8V2L1</accession>
<keyword evidence="1" id="KW-0812">Transmembrane</keyword>
<keyword evidence="3" id="KW-1185">Reference proteome</keyword>
<evidence type="ECO:0000256" key="1">
    <source>
        <dbReference type="SAM" id="Phobius"/>
    </source>
</evidence>